<gene>
    <name evidence="11" type="ORF">ACEWY4_018953</name>
</gene>
<keyword evidence="5" id="KW-0677">Repeat</keyword>
<dbReference type="Proteomes" id="UP001591681">
    <property type="component" value="Unassembled WGS sequence"/>
</dbReference>
<dbReference type="PRINTS" id="PR00452">
    <property type="entry name" value="SH3DOMAIN"/>
</dbReference>
<dbReference type="Gene3D" id="2.30.30.40">
    <property type="entry name" value="SH3 Domains"/>
    <property type="match status" value="2"/>
</dbReference>
<comment type="caution">
    <text evidence="11">The sequence shown here is derived from an EMBL/GenBank/DDBJ whole genome shotgun (WGS) entry which is preliminary data.</text>
</comment>
<evidence type="ECO:0000313" key="12">
    <source>
        <dbReference type="Proteomes" id="UP001591681"/>
    </source>
</evidence>
<keyword evidence="3 7" id="KW-0728">SH3 domain</keyword>
<organism evidence="11 12">
    <name type="scientific">Coilia grayii</name>
    <name type="common">Gray's grenadier anchovy</name>
    <dbReference type="NCBI Taxonomy" id="363190"/>
    <lineage>
        <taxon>Eukaryota</taxon>
        <taxon>Metazoa</taxon>
        <taxon>Chordata</taxon>
        <taxon>Craniata</taxon>
        <taxon>Vertebrata</taxon>
        <taxon>Euteleostomi</taxon>
        <taxon>Actinopterygii</taxon>
        <taxon>Neopterygii</taxon>
        <taxon>Teleostei</taxon>
        <taxon>Clupei</taxon>
        <taxon>Clupeiformes</taxon>
        <taxon>Clupeoidei</taxon>
        <taxon>Engraulidae</taxon>
        <taxon>Coilinae</taxon>
        <taxon>Coilia</taxon>
    </lineage>
</organism>
<dbReference type="CDD" id="cd12046">
    <property type="entry name" value="SH3_p67phox_C"/>
    <property type="match status" value="1"/>
</dbReference>
<dbReference type="InterPro" id="IPR036028">
    <property type="entry name" value="SH3-like_dom_sf"/>
</dbReference>
<feature type="domain" description="SH3" evidence="10">
    <location>
        <begin position="238"/>
        <end position="297"/>
    </location>
</feature>
<dbReference type="Gene3D" id="3.10.20.90">
    <property type="entry name" value="Phosphatidylinositol 3-kinase Catalytic Subunit, Chain A, domain 1"/>
    <property type="match status" value="1"/>
</dbReference>
<dbReference type="GO" id="GO:0005737">
    <property type="term" value="C:cytoplasm"/>
    <property type="evidence" value="ECO:0007669"/>
    <property type="project" value="UniProtKB-SubCell"/>
</dbReference>
<keyword evidence="12" id="KW-1185">Reference proteome</keyword>
<dbReference type="PANTHER" id="PTHR15175">
    <property type="entry name" value="NEUTROPHIL CYTOSOLIC FACTOR 2, NEUTROPHIL NADPH OXIDASE FACTOR 2"/>
    <property type="match status" value="1"/>
</dbReference>
<comment type="subcellular location">
    <subcellularLocation>
        <location evidence="1">Cytoplasm</location>
    </subcellularLocation>
</comment>
<dbReference type="PANTHER" id="PTHR15175:SF3">
    <property type="entry name" value="NEUTROPHIL CYTOSOL FACTOR 2"/>
    <property type="match status" value="1"/>
</dbReference>
<evidence type="ECO:0000313" key="11">
    <source>
        <dbReference type="EMBL" id="KAL2085633.1"/>
    </source>
</evidence>
<dbReference type="InterPro" id="IPR011990">
    <property type="entry name" value="TPR-like_helical_dom_sf"/>
</dbReference>
<feature type="repeat" description="TPR" evidence="8">
    <location>
        <begin position="121"/>
        <end position="154"/>
    </location>
</feature>
<evidence type="ECO:0000259" key="10">
    <source>
        <dbReference type="PROSITE" id="PS50002"/>
    </source>
</evidence>
<dbReference type="SUPFAM" id="SSF48452">
    <property type="entry name" value="TPR-like"/>
    <property type="match status" value="1"/>
</dbReference>
<evidence type="ECO:0000256" key="5">
    <source>
        <dbReference type="ARBA" id="ARBA00022737"/>
    </source>
</evidence>
<name>A0ABD1JEN6_9TELE</name>
<dbReference type="Gene3D" id="1.25.40.10">
    <property type="entry name" value="Tetratricopeptide repeat domain"/>
    <property type="match status" value="1"/>
</dbReference>
<feature type="domain" description="SH3" evidence="10">
    <location>
        <begin position="434"/>
        <end position="493"/>
    </location>
</feature>
<evidence type="ECO:0000256" key="4">
    <source>
        <dbReference type="ARBA" id="ARBA00022490"/>
    </source>
</evidence>
<dbReference type="InterPro" id="IPR001452">
    <property type="entry name" value="SH3_domain"/>
</dbReference>
<dbReference type="FunFam" id="1.25.40.10:FF:000017">
    <property type="entry name" value="NADPH oxidase regulator NoxR"/>
    <property type="match status" value="1"/>
</dbReference>
<dbReference type="PROSITE" id="PS50002">
    <property type="entry name" value="SH3"/>
    <property type="match status" value="2"/>
</dbReference>
<dbReference type="SUPFAM" id="SSF54277">
    <property type="entry name" value="CAD &amp; PB1 domains"/>
    <property type="match status" value="1"/>
</dbReference>
<keyword evidence="4" id="KW-0963">Cytoplasm</keyword>
<dbReference type="AlphaFoldDB" id="A0ABD1JEN6"/>
<dbReference type="InterPro" id="IPR034889">
    <property type="entry name" value="NCF2_SH3"/>
</dbReference>
<evidence type="ECO:0000256" key="3">
    <source>
        <dbReference type="ARBA" id="ARBA00022443"/>
    </source>
</evidence>
<evidence type="ECO:0000256" key="1">
    <source>
        <dbReference type="ARBA" id="ARBA00004496"/>
    </source>
</evidence>
<dbReference type="SMART" id="SM00028">
    <property type="entry name" value="TPR"/>
    <property type="match status" value="3"/>
</dbReference>
<dbReference type="EMBL" id="JBHFQA010000016">
    <property type="protein sequence ID" value="KAL2085633.1"/>
    <property type="molecule type" value="Genomic_DNA"/>
</dbReference>
<evidence type="ECO:0000256" key="7">
    <source>
        <dbReference type="PROSITE-ProRule" id="PRU00192"/>
    </source>
</evidence>
<proteinExistence type="inferred from homology"/>
<protein>
    <recommendedName>
        <fullName evidence="10">SH3 domain-containing protein</fullName>
    </recommendedName>
</protein>
<comment type="similarity">
    <text evidence="2">Belongs to the NCF2/NOXA1 family.</text>
</comment>
<dbReference type="Pfam" id="PF14604">
    <property type="entry name" value="SH3_9"/>
    <property type="match status" value="1"/>
</dbReference>
<evidence type="ECO:0000256" key="8">
    <source>
        <dbReference type="PROSITE-ProRule" id="PRU00339"/>
    </source>
</evidence>
<keyword evidence="6 8" id="KW-0802">TPR repeat</keyword>
<reference evidence="11 12" key="1">
    <citation type="submission" date="2024-09" db="EMBL/GenBank/DDBJ databases">
        <title>A chromosome-level genome assembly of Gray's grenadier anchovy, Coilia grayii.</title>
        <authorList>
            <person name="Fu Z."/>
        </authorList>
    </citation>
    <scope>NUCLEOTIDE SEQUENCE [LARGE SCALE GENOMIC DNA]</scope>
    <source>
        <strain evidence="11">G4</strain>
        <tissue evidence="11">Muscle</tissue>
    </source>
</reference>
<feature type="compositionally biased region" description="Pro residues" evidence="9">
    <location>
        <begin position="316"/>
        <end position="326"/>
    </location>
</feature>
<dbReference type="Pfam" id="PF00018">
    <property type="entry name" value="SH3_1"/>
    <property type="match status" value="1"/>
</dbReference>
<dbReference type="PROSITE" id="PS50005">
    <property type="entry name" value="TPR"/>
    <property type="match status" value="1"/>
</dbReference>
<evidence type="ECO:0000256" key="9">
    <source>
        <dbReference type="SAM" id="MobiDB-lite"/>
    </source>
</evidence>
<dbReference type="PRINTS" id="PR00499">
    <property type="entry name" value="P67PHOX"/>
</dbReference>
<accession>A0ABD1JEN6</accession>
<dbReference type="Pfam" id="PF13181">
    <property type="entry name" value="TPR_8"/>
    <property type="match status" value="1"/>
</dbReference>
<evidence type="ECO:0000256" key="6">
    <source>
        <dbReference type="ARBA" id="ARBA00022803"/>
    </source>
</evidence>
<dbReference type="InterPro" id="IPR051864">
    <property type="entry name" value="NCF2_NOXA1"/>
</dbReference>
<dbReference type="InterPro" id="IPR019734">
    <property type="entry name" value="TPR_rpt"/>
</dbReference>
<sequence length="494" mass="54849">MSFLNTLRQWDQAVACVDQGDVEAALKAFLDIEEKNSKISFNIGCLHLANNDLRAAEKAFDCSIGKDEHLAVAFFQRGVAFFKKENFEEGLADFSNALRELRGNNLIDYKPLGLSYKLYASEVLHNMALAQAQQGQWDKAQESLLSALGLKPKFRHVELALEAILKQKLFDLVEIHPRLLFKPNRNYVAELEQKDYLGKAKVVASVVHKDEFSGFAPLQPQPEDAPATPKAPEVLRALKGEPHTVLYEFSPETSDELAVLPGNIVFVLQRGDDNWASVIFNERRGLVPYNYLEPLDITTLSKQGQNGTPSGADEIPAPPFKNPPARPVRHSGDYNNVTSELRRSQEPSGCIVKVHCSYTVVITALPGVPYETLLQRIGTKLNLPASALSLSYVRSGERVAIGESEMTSVWHCMRSGRLTLWCTLSEDPQENPPKKSVQALALYAYEPSSPEDLEFSQGDIITVLSKVNADWLEGQCNGKIGIFPASFVQTLHKN</sequence>
<dbReference type="SMART" id="SM00326">
    <property type="entry name" value="SH3"/>
    <property type="match status" value="2"/>
</dbReference>
<feature type="region of interest" description="Disordered" evidence="9">
    <location>
        <begin position="302"/>
        <end position="334"/>
    </location>
</feature>
<dbReference type="SUPFAM" id="SSF50044">
    <property type="entry name" value="SH3-domain"/>
    <property type="match status" value="2"/>
</dbReference>
<evidence type="ECO:0000256" key="2">
    <source>
        <dbReference type="ARBA" id="ARBA00008051"/>
    </source>
</evidence>